<dbReference type="KEGG" id="psco:LY89DRAFT_672237"/>
<dbReference type="PANTHER" id="PTHR38791:SF1">
    <property type="entry name" value="TRANSCRIPTION FACTOR, PUTATIVE-RELATED"/>
    <property type="match status" value="1"/>
</dbReference>
<dbReference type="OrthoDB" id="5429770at2759"/>
<reference evidence="1 2" key="1">
    <citation type="submission" date="2015-10" db="EMBL/GenBank/DDBJ databases">
        <title>Full genome of DAOMC 229536 Phialocephala scopiformis, a fungal endophyte of spruce producing the potent anti-insectan compound rugulosin.</title>
        <authorList>
            <consortium name="DOE Joint Genome Institute"/>
            <person name="Walker A.K."/>
            <person name="Frasz S.L."/>
            <person name="Seifert K.A."/>
            <person name="Miller J.D."/>
            <person name="Mondo S.J."/>
            <person name="Labutti K."/>
            <person name="Lipzen A."/>
            <person name="Dockter R."/>
            <person name="Kennedy M."/>
            <person name="Grigoriev I.V."/>
            <person name="Spatafora J.W."/>
        </authorList>
    </citation>
    <scope>NUCLEOTIDE SEQUENCE [LARGE SCALE GENOMIC DNA]</scope>
    <source>
        <strain evidence="1 2">CBS 120377</strain>
    </source>
</reference>
<organism evidence="1 2">
    <name type="scientific">Mollisia scopiformis</name>
    <name type="common">Conifer needle endophyte fungus</name>
    <name type="synonym">Phialocephala scopiformis</name>
    <dbReference type="NCBI Taxonomy" id="149040"/>
    <lineage>
        <taxon>Eukaryota</taxon>
        <taxon>Fungi</taxon>
        <taxon>Dikarya</taxon>
        <taxon>Ascomycota</taxon>
        <taxon>Pezizomycotina</taxon>
        <taxon>Leotiomycetes</taxon>
        <taxon>Helotiales</taxon>
        <taxon>Mollisiaceae</taxon>
        <taxon>Mollisia</taxon>
    </lineage>
</organism>
<dbReference type="GeneID" id="28822995"/>
<dbReference type="AlphaFoldDB" id="A0A194X192"/>
<dbReference type="PANTHER" id="PTHR38791">
    <property type="entry name" value="ZN(II)2CYS6 TRANSCRIPTION FACTOR (EUROFUNG)-RELATED-RELATED"/>
    <property type="match status" value="1"/>
</dbReference>
<evidence type="ECO:0000313" key="2">
    <source>
        <dbReference type="Proteomes" id="UP000070700"/>
    </source>
</evidence>
<dbReference type="InParanoid" id="A0A194X192"/>
<dbReference type="EMBL" id="KQ947421">
    <property type="protein sequence ID" value="KUJ13966.1"/>
    <property type="molecule type" value="Genomic_DNA"/>
</dbReference>
<dbReference type="Proteomes" id="UP000070700">
    <property type="component" value="Unassembled WGS sequence"/>
</dbReference>
<keyword evidence="2" id="KW-1185">Reference proteome</keyword>
<proteinExistence type="predicted"/>
<gene>
    <name evidence="1" type="ORF">LY89DRAFT_672237</name>
</gene>
<dbReference type="InterPro" id="IPR053175">
    <property type="entry name" value="DHMBA_Reg_Transcription_Factor"/>
</dbReference>
<dbReference type="RefSeq" id="XP_018068321.1">
    <property type="nucleotide sequence ID" value="XM_018213269.1"/>
</dbReference>
<accession>A0A194X192</accession>
<sequence length="441" mass="50160">MSRPEIEDLQCDFATPACSPCIRAQKLCSGYRDTRQLRVRDQSQDVRRRVISKLSPSPPHLHSLSQALHVQARESFFLHYVTGTLKTWDFLEKYSDSTDIPPYLASALMLGTAEVRILGRLSTNHLISSVASNLAVPMDLQEVRAYCGEHLNVVDPKWRLSDLMVSYANLRSQIRGAYSSSINSTEKLWDNQVDQYPSRHVTQTWNVCRLIRILLNESILKYSGELERKTTTTNGVAPRQTLRDNVEMLAKEICSSARQYTDCRDKSNLMKSGIQTTLPHTHNPAEKLDCYTTIFPLYIAGQSKCTQQRRRDEGSQVAQDKIRNLMFASSATESETIHAAVDPHLSLPLATVYSPTLPKATTHPAQYKATMGAQRHFEAWTKSFRVQASQNLTLGFFTGDAIAFRHALQYRQFNTHGSSNWYRTRHVMEPFNFDHNGEGWL</sequence>
<name>A0A194X192_MOLSC</name>
<protein>
    <submittedName>
        <fullName evidence="1">Uncharacterized protein</fullName>
    </submittedName>
</protein>
<evidence type="ECO:0000313" key="1">
    <source>
        <dbReference type="EMBL" id="KUJ13966.1"/>
    </source>
</evidence>